<dbReference type="EMBL" id="QANS01000001">
    <property type="protein sequence ID" value="PTU32939.1"/>
    <property type="molecule type" value="Genomic_DNA"/>
</dbReference>
<feature type="domain" description="Sulfatase N-terminal" evidence="7">
    <location>
        <begin position="233"/>
        <end position="484"/>
    </location>
</feature>
<evidence type="ECO:0000259" key="7">
    <source>
        <dbReference type="Pfam" id="PF00884"/>
    </source>
</evidence>
<reference evidence="8 9" key="1">
    <citation type="submission" date="2018-04" db="EMBL/GenBank/DDBJ databases">
        <title>Novel species isolated from glacier.</title>
        <authorList>
            <person name="Liu Q."/>
            <person name="Xin Y.-H."/>
        </authorList>
    </citation>
    <scope>NUCLEOTIDE SEQUENCE [LARGE SCALE GENOMIC DNA]</scope>
    <source>
        <strain evidence="8 9">GT1R17</strain>
    </source>
</reference>
<dbReference type="RefSeq" id="WP_107938647.1">
    <property type="nucleotide sequence ID" value="NZ_QANS01000001.1"/>
</dbReference>
<feature type="transmembrane region" description="Helical" evidence="6">
    <location>
        <begin position="38"/>
        <end position="56"/>
    </location>
</feature>
<dbReference type="InterPro" id="IPR050448">
    <property type="entry name" value="OpgB/LTA_synthase_biosynth"/>
</dbReference>
<evidence type="ECO:0000313" key="9">
    <source>
        <dbReference type="Proteomes" id="UP000244248"/>
    </source>
</evidence>
<dbReference type="GO" id="GO:0005886">
    <property type="term" value="C:plasma membrane"/>
    <property type="evidence" value="ECO:0007669"/>
    <property type="project" value="UniProtKB-SubCell"/>
</dbReference>
<evidence type="ECO:0000256" key="4">
    <source>
        <dbReference type="ARBA" id="ARBA00022989"/>
    </source>
</evidence>
<feature type="transmembrane region" description="Helical" evidence="6">
    <location>
        <begin position="146"/>
        <end position="163"/>
    </location>
</feature>
<accession>A0A2T5MK62</accession>
<feature type="transmembrane region" description="Helical" evidence="6">
    <location>
        <begin position="113"/>
        <end position="134"/>
    </location>
</feature>
<keyword evidence="9" id="KW-1185">Reference proteome</keyword>
<dbReference type="PANTHER" id="PTHR47371">
    <property type="entry name" value="LIPOTEICHOIC ACID SYNTHASE"/>
    <property type="match status" value="1"/>
</dbReference>
<comment type="subcellular location">
    <subcellularLocation>
        <location evidence="1">Cell membrane</location>
        <topology evidence="1">Multi-pass membrane protein</topology>
    </subcellularLocation>
</comment>
<evidence type="ECO:0000256" key="3">
    <source>
        <dbReference type="ARBA" id="ARBA00022692"/>
    </source>
</evidence>
<sequence>MKLPSLPWRPAFKALLIFVRYSAAAVALYLAWKNTDDAICAVMNLSLFFLPFTLALAISGRRISSLSIASCFSIFLYVLGELKFEYFGDRLAVADYSFVTEPANWIIVWRYPLLWQTLAAFMAFVALLVIDALYDSRGSKSLSARWRWLAAAVFVSLLAFNYSNRQYHMWEVFRDDANCGDMNTCGVMSRLVYSISVFEFEPPQHTEDPTLFVTKKDLLTPLRPTATALPDIVIWLNESTFNPQNFRLPNARLPRMEMFEENDRTRASGLMRTHTFGGKTWLSEFSMLTGMLPDDFGARRSLVFNTVSPKLNSTLVSLLKANGYATVVLMPTPKRFYGAARTYAALGFDRILTLRDFPEYDKIKGDEWDIADSDRLSDAARKLITEHRKGADGSKPIFVYMLSVHEHAPYSDKTKIEYNLGRSGLSQKLAAKFTHYVNKLRTLNVGVTAMDKYLAASERPMLFTYFGDHQAYYEDDSPPYRFKFTRPENITQFQIRTNYGSHMLPRLPLTDIALVPSLVADFAGVKQDKYFEALSAIRRLCEGKLDDCEDQALVKSYKGYIFSEGLGEFRQ</sequence>
<keyword evidence="5 6" id="KW-0472">Membrane</keyword>
<name>A0A2T5MK62_9GAMM</name>
<dbReference type="InterPro" id="IPR017850">
    <property type="entry name" value="Alkaline_phosphatase_core_sf"/>
</dbReference>
<dbReference type="PANTHER" id="PTHR47371:SF3">
    <property type="entry name" value="PHOSPHOGLYCEROL TRANSFERASE I"/>
    <property type="match status" value="1"/>
</dbReference>
<proteinExistence type="predicted"/>
<dbReference type="OrthoDB" id="5363296at2"/>
<dbReference type="Pfam" id="PF00884">
    <property type="entry name" value="Sulfatase"/>
    <property type="match status" value="1"/>
</dbReference>
<dbReference type="Gene3D" id="3.40.720.10">
    <property type="entry name" value="Alkaline Phosphatase, subunit A"/>
    <property type="match status" value="1"/>
</dbReference>
<comment type="caution">
    <text evidence="8">The sequence shown here is derived from an EMBL/GenBank/DDBJ whole genome shotgun (WGS) entry which is preliminary data.</text>
</comment>
<keyword evidence="4 6" id="KW-1133">Transmembrane helix</keyword>
<organism evidence="8 9">
    <name type="scientific">Stenotrophobium rhamnosiphilum</name>
    <dbReference type="NCBI Taxonomy" id="2029166"/>
    <lineage>
        <taxon>Bacteria</taxon>
        <taxon>Pseudomonadati</taxon>
        <taxon>Pseudomonadota</taxon>
        <taxon>Gammaproteobacteria</taxon>
        <taxon>Nevskiales</taxon>
        <taxon>Nevskiaceae</taxon>
        <taxon>Stenotrophobium</taxon>
    </lineage>
</organism>
<evidence type="ECO:0000256" key="1">
    <source>
        <dbReference type="ARBA" id="ARBA00004651"/>
    </source>
</evidence>
<dbReference type="AlphaFoldDB" id="A0A2T5MK62"/>
<keyword evidence="2" id="KW-1003">Cell membrane</keyword>
<feature type="transmembrane region" description="Helical" evidence="6">
    <location>
        <begin position="63"/>
        <end position="80"/>
    </location>
</feature>
<evidence type="ECO:0000256" key="6">
    <source>
        <dbReference type="SAM" id="Phobius"/>
    </source>
</evidence>
<dbReference type="Proteomes" id="UP000244248">
    <property type="component" value="Unassembled WGS sequence"/>
</dbReference>
<dbReference type="SUPFAM" id="SSF53649">
    <property type="entry name" value="Alkaline phosphatase-like"/>
    <property type="match status" value="1"/>
</dbReference>
<gene>
    <name evidence="8" type="ORF">CJD38_02170</name>
</gene>
<keyword evidence="3 6" id="KW-0812">Transmembrane</keyword>
<dbReference type="InterPro" id="IPR000917">
    <property type="entry name" value="Sulfatase_N"/>
</dbReference>
<feature type="transmembrane region" description="Helical" evidence="6">
    <location>
        <begin position="12"/>
        <end position="32"/>
    </location>
</feature>
<evidence type="ECO:0000256" key="5">
    <source>
        <dbReference type="ARBA" id="ARBA00023136"/>
    </source>
</evidence>
<evidence type="ECO:0000256" key="2">
    <source>
        <dbReference type="ARBA" id="ARBA00022475"/>
    </source>
</evidence>
<protein>
    <recommendedName>
        <fullName evidence="7">Sulfatase N-terminal domain-containing protein</fullName>
    </recommendedName>
</protein>
<evidence type="ECO:0000313" key="8">
    <source>
        <dbReference type="EMBL" id="PTU32939.1"/>
    </source>
</evidence>